<protein>
    <submittedName>
        <fullName evidence="1">Uncharacterized protein</fullName>
    </submittedName>
</protein>
<reference evidence="1" key="1">
    <citation type="submission" date="2014-09" db="EMBL/GenBank/DDBJ databases">
        <authorList>
            <person name="Magalhaes I.L.F."/>
            <person name="Oliveira U."/>
            <person name="Santos F.R."/>
            <person name="Vidigal T.H.D.A."/>
            <person name="Brescovit A.D."/>
            <person name="Santos A.J."/>
        </authorList>
    </citation>
    <scope>NUCLEOTIDE SEQUENCE</scope>
    <source>
        <tissue evidence="1">Shoot tissue taken approximately 20 cm above the soil surface</tissue>
    </source>
</reference>
<name>A0A0A9ATU8_ARUDO</name>
<dbReference type="EMBL" id="GBRH01242771">
    <property type="protein sequence ID" value="JAD55124.1"/>
    <property type="molecule type" value="Transcribed_RNA"/>
</dbReference>
<reference evidence="1" key="2">
    <citation type="journal article" date="2015" name="Data Brief">
        <title>Shoot transcriptome of the giant reed, Arundo donax.</title>
        <authorList>
            <person name="Barrero R.A."/>
            <person name="Guerrero F.D."/>
            <person name="Moolhuijzen P."/>
            <person name="Goolsby J.A."/>
            <person name="Tidwell J."/>
            <person name="Bellgard S.E."/>
            <person name="Bellgard M.I."/>
        </authorList>
    </citation>
    <scope>NUCLEOTIDE SEQUENCE</scope>
    <source>
        <tissue evidence="1">Shoot tissue taken approximately 20 cm above the soil surface</tissue>
    </source>
</reference>
<accession>A0A0A9ATU8</accession>
<proteinExistence type="predicted"/>
<sequence>MAVEPKRTAYFVDP</sequence>
<evidence type="ECO:0000313" key="1">
    <source>
        <dbReference type="EMBL" id="JAD55124.1"/>
    </source>
</evidence>
<organism evidence="1">
    <name type="scientific">Arundo donax</name>
    <name type="common">Giant reed</name>
    <name type="synonym">Donax arundinaceus</name>
    <dbReference type="NCBI Taxonomy" id="35708"/>
    <lineage>
        <taxon>Eukaryota</taxon>
        <taxon>Viridiplantae</taxon>
        <taxon>Streptophyta</taxon>
        <taxon>Embryophyta</taxon>
        <taxon>Tracheophyta</taxon>
        <taxon>Spermatophyta</taxon>
        <taxon>Magnoliopsida</taxon>
        <taxon>Liliopsida</taxon>
        <taxon>Poales</taxon>
        <taxon>Poaceae</taxon>
        <taxon>PACMAD clade</taxon>
        <taxon>Arundinoideae</taxon>
        <taxon>Arundineae</taxon>
        <taxon>Arundo</taxon>
    </lineage>
</organism>